<gene>
    <name evidence="1" type="ORF">Kpol_325p8</name>
</gene>
<evidence type="ECO:0000313" key="1">
    <source>
        <dbReference type="EMBL" id="EDO14669.1"/>
    </source>
</evidence>
<evidence type="ECO:0000313" key="2">
    <source>
        <dbReference type="Proteomes" id="UP000000267"/>
    </source>
</evidence>
<accession>A7TSU1</accession>
<dbReference type="InParanoid" id="A7TSU1"/>
<keyword evidence="2" id="KW-1185">Reference proteome</keyword>
<name>A7TSU1_VANPO</name>
<protein>
    <submittedName>
        <fullName evidence="1">Tkp4 protein</fullName>
    </submittedName>
</protein>
<dbReference type="RefSeq" id="XP_001642527.1">
    <property type="nucleotide sequence ID" value="XM_001642477.1"/>
</dbReference>
<dbReference type="EMBL" id="DS480524">
    <property type="protein sequence ID" value="EDO14669.1"/>
    <property type="molecule type" value="Genomic_DNA"/>
</dbReference>
<organism evidence="2">
    <name type="scientific">Vanderwaltozyma polyspora (strain ATCC 22028 / DSM 70294 / BCRC 21397 / CBS 2163 / NBRC 10782 / NRRL Y-8283 / UCD 57-17)</name>
    <name type="common">Kluyveromyces polysporus</name>
    <dbReference type="NCBI Taxonomy" id="436907"/>
    <lineage>
        <taxon>Eukaryota</taxon>
        <taxon>Fungi</taxon>
        <taxon>Dikarya</taxon>
        <taxon>Ascomycota</taxon>
        <taxon>Saccharomycotina</taxon>
        <taxon>Saccharomycetes</taxon>
        <taxon>Saccharomycetales</taxon>
        <taxon>Saccharomycetaceae</taxon>
        <taxon>Vanderwaltozyma</taxon>
    </lineage>
</organism>
<dbReference type="HOGENOM" id="CLU_2086606_0_0_1"/>
<dbReference type="KEGG" id="vpo:Kpol_325p8"/>
<dbReference type="GeneID" id="5542691"/>
<dbReference type="PhylomeDB" id="A7TSU1"/>
<reference evidence="1 2" key="1">
    <citation type="journal article" date="2007" name="Proc. Natl. Acad. Sci. U.S.A.">
        <title>Independent sorting-out of thousands of duplicated gene pairs in two yeast species descended from a whole-genome duplication.</title>
        <authorList>
            <person name="Scannell D.R."/>
            <person name="Frank A.C."/>
            <person name="Conant G.C."/>
            <person name="Byrne K.P."/>
            <person name="Woolfit M."/>
            <person name="Wolfe K.H."/>
        </authorList>
    </citation>
    <scope>NUCLEOTIDE SEQUENCE [LARGE SCALE GENOMIC DNA]</scope>
    <source>
        <strain evidence="2">ATCC 22028 / DSM 70294 / BCRC 21397 / CBS 2163 / NBRC 10782 / NRRL Y-8283 / UCD 57-17</strain>
    </source>
</reference>
<dbReference type="AlphaFoldDB" id="A7TSU1"/>
<dbReference type="Proteomes" id="UP000000267">
    <property type="component" value="Unassembled WGS sequence"/>
</dbReference>
<sequence length="117" mass="14053">MLLYTKVLLTLKTFPTMYIRNDEILIDTYHMYYIPRCIFYTLIHWININLLRMSLEINKESIIMNDSVENLQHNSLHLFTYNQYIWYIRFRLKVGPGGSSVLMQLYYLLFGAAILNC</sequence>
<proteinExistence type="predicted"/>